<dbReference type="AlphaFoldDB" id="A0A3E2HN43"/>
<protein>
    <submittedName>
        <fullName evidence="2">Uncharacterized protein</fullName>
    </submittedName>
</protein>
<evidence type="ECO:0000313" key="3">
    <source>
        <dbReference type="Proteomes" id="UP000258309"/>
    </source>
</evidence>
<proteinExistence type="predicted"/>
<feature type="non-terminal residue" evidence="2">
    <location>
        <position position="84"/>
    </location>
</feature>
<sequence length="84" mass="9100">MADLNIAAAAPVLHLDEVTGERVSRLCQKEAEKAAKLASRPAPAAADGPKKSNTENEEKNLNHNVCFPDLNTGRVAPDLEQQYF</sequence>
<feature type="non-terminal residue" evidence="2">
    <location>
        <position position="1"/>
    </location>
</feature>
<feature type="compositionally biased region" description="Basic and acidic residues" evidence="1">
    <location>
        <begin position="48"/>
        <end position="61"/>
    </location>
</feature>
<gene>
    <name evidence="2" type="ORF">B7463_g1556</name>
</gene>
<feature type="region of interest" description="Disordered" evidence="1">
    <location>
        <begin position="32"/>
        <end position="84"/>
    </location>
</feature>
<reference evidence="2 3" key="1">
    <citation type="submission" date="2018-05" db="EMBL/GenBank/DDBJ databases">
        <title>Draft genome sequence of Scytalidium lignicola DSM 105466, a ubiquitous saprotrophic fungus.</title>
        <authorList>
            <person name="Buettner E."/>
            <person name="Gebauer A.M."/>
            <person name="Hofrichter M."/>
            <person name="Liers C."/>
            <person name="Kellner H."/>
        </authorList>
    </citation>
    <scope>NUCLEOTIDE SEQUENCE [LARGE SCALE GENOMIC DNA]</scope>
    <source>
        <strain evidence="2 3">DSM 105466</strain>
    </source>
</reference>
<dbReference type="EMBL" id="NCSJ02000016">
    <property type="protein sequence ID" value="RFU34805.1"/>
    <property type="molecule type" value="Genomic_DNA"/>
</dbReference>
<accession>A0A3E2HN43</accession>
<dbReference type="Proteomes" id="UP000258309">
    <property type="component" value="Unassembled WGS sequence"/>
</dbReference>
<evidence type="ECO:0000256" key="1">
    <source>
        <dbReference type="SAM" id="MobiDB-lite"/>
    </source>
</evidence>
<organism evidence="2 3">
    <name type="scientific">Scytalidium lignicola</name>
    <name type="common">Hyphomycete</name>
    <dbReference type="NCBI Taxonomy" id="5539"/>
    <lineage>
        <taxon>Eukaryota</taxon>
        <taxon>Fungi</taxon>
        <taxon>Dikarya</taxon>
        <taxon>Ascomycota</taxon>
        <taxon>Pezizomycotina</taxon>
        <taxon>Leotiomycetes</taxon>
        <taxon>Leotiomycetes incertae sedis</taxon>
        <taxon>Scytalidium</taxon>
    </lineage>
</organism>
<evidence type="ECO:0000313" key="2">
    <source>
        <dbReference type="EMBL" id="RFU34805.1"/>
    </source>
</evidence>
<feature type="compositionally biased region" description="Low complexity" evidence="1">
    <location>
        <begin position="36"/>
        <end position="46"/>
    </location>
</feature>
<keyword evidence="3" id="KW-1185">Reference proteome</keyword>
<name>A0A3E2HN43_SCYLI</name>
<comment type="caution">
    <text evidence="2">The sequence shown here is derived from an EMBL/GenBank/DDBJ whole genome shotgun (WGS) entry which is preliminary data.</text>
</comment>